<dbReference type="Pfam" id="PF07588">
    <property type="entry name" value="DUF1554"/>
    <property type="match status" value="1"/>
</dbReference>
<protein>
    <recommendedName>
        <fullName evidence="1">DUF1554 domain-containing protein</fullName>
    </recommendedName>
</protein>
<name>A0A2M9ZFH7_9LEPT</name>
<organism evidence="2 3">
    <name type="scientific">Leptospira wolffii</name>
    <dbReference type="NCBI Taxonomy" id="409998"/>
    <lineage>
        <taxon>Bacteria</taxon>
        <taxon>Pseudomonadati</taxon>
        <taxon>Spirochaetota</taxon>
        <taxon>Spirochaetia</taxon>
        <taxon>Leptospirales</taxon>
        <taxon>Leptospiraceae</taxon>
        <taxon>Leptospira</taxon>
    </lineage>
</organism>
<evidence type="ECO:0000313" key="3">
    <source>
        <dbReference type="Proteomes" id="UP000231912"/>
    </source>
</evidence>
<dbReference type="InterPro" id="IPR011448">
    <property type="entry name" value="DUF1554"/>
</dbReference>
<evidence type="ECO:0000313" key="2">
    <source>
        <dbReference type="EMBL" id="PJZ67181.1"/>
    </source>
</evidence>
<feature type="domain" description="DUF1554" evidence="1">
    <location>
        <begin position="201"/>
        <end position="340"/>
    </location>
</feature>
<comment type="caution">
    <text evidence="2">The sequence shown here is derived from an EMBL/GenBank/DDBJ whole genome shotgun (WGS) entry which is preliminary data.</text>
</comment>
<reference evidence="2 3" key="1">
    <citation type="submission" date="2017-07" db="EMBL/GenBank/DDBJ databases">
        <title>Leptospira spp. isolated from tropical soils.</title>
        <authorList>
            <person name="Thibeaux R."/>
            <person name="Iraola G."/>
            <person name="Ferres I."/>
            <person name="Bierque E."/>
            <person name="Girault D."/>
            <person name="Soupe-Gilbert M.-E."/>
            <person name="Picardeau M."/>
            <person name="Goarant C."/>
        </authorList>
    </citation>
    <scope>NUCLEOTIDE SEQUENCE [LARGE SCALE GENOMIC DNA]</scope>
    <source>
        <strain evidence="2 3">FH2-C-A2</strain>
    </source>
</reference>
<dbReference type="PROSITE" id="PS51257">
    <property type="entry name" value="PROKAR_LIPOPROTEIN"/>
    <property type="match status" value="1"/>
</dbReference>
<proteinExistence type="predicted"/>
<dbReference type="Proteomes" id="UP000231912">
    <property type="component" value="Unassembled WGS sequence"/>
</dbReference>
<accession>A0A2M9ZFH7</accession>
<dbReference type="EMBL" id="NPDT01000001">
    <property type="protein sequence ID" value="PJZ67181.1"/>
    <property type="molecule type" value="Genomic_DNA"/>
</dbReference>
<gene>
    <name evidence="2" type="ORF">CH371_03720</name>
</gene>
<sequence length="381" mass="40049">MREENMVFYRSQLTFCLFLLYAVFLSACNSAKSVDLDGSKSPISALVMQDPSIVLGGSPIALQQMDANGGLTTTPPTIPEGVRVGTNTITFELVNALDAQKGETVTFNFATNNTNSIPILYINGAPPTNNSFTFDPAKQANVVTISFYLIDADCIEQDYVLIATDTTTNVPQYFTLKTTDTEKCAFVATNGGKGWPGNFAFDGKLSDAAIDIADAACNNSSDKPGTFPSSATYKAVISVSAAANRSASKLRGLQFSGTWPLAASTTYYFGKNNVKLFTTDSSGIYGFNPTLTQALGSGTLWTGLNSSWGSGTVTVSECAALNGQSSAASWSDTAGISITGYYGDLSALDVNLISKQLGIGPAAGPSVSLCSLKRNFLCVAQ</sequence>
<evidence type="ECO:0000259" key="1">
    <source>
        <dbReference type="Pfam" id="PF07588"/>
    </source>
</evidence>
<dbReference type="AlphaFoldDB" id="A0A2M9ZFH7"/>